<evidence type="ECO:0000313" key="1">
    <source>
        <dbReference type="EMBL" id="RXH78685.1"/>
    </source>
</evidence>
<gene>
    <name evidence="1" type="ORF">DVH24_002203</name>
</gene>
<dbReference type="Proteomes" id="UP000290289">
    <property type="component" value="Chromosome 13"/>
</dbReference>
<dbReference type="EMBL" id="RDQH01000339">
    <property type="protein sequence ID" value="RXH78685.1"/>
    <property type="molecule type" value="Genomic_DNA"/>
</dbReference>
<organism evidence="1 2">
    <name type="scientific">Malus domestica</name>
    <name type="common">Apple</name>
    <name type="synonym">Pyrus malus</name>
    <dbReference type="NCBI Taxonomy" id="3750"/>
    <lineage>
        <taxon>Eukaryota</taxon>
        <taxon>Viridiplantae</taxon>
        <taxon>Streptophyta</taxon>
        <taxon>Embryophyta</taxon>
        <taxon>Tracheophyta</taxon>
        <taxon>Spermatophyta</taxon>
        <taxon>Magnoliopsida</taxon>
        <taxon>eudicotyledons</taxon>
        <taxon>Gunneridae</taxon>
        <taxon>Pentapetalae</taxon>
        <taxon>rosids</taxon>
        <taxon>fabids</taxon>
        <taxon>Rosales</taxon>
        <taxon>Rosaceae</taxon>
        <taxon>Amygdaloideae</taxon>
        <taxon>Maleae</taxon>
        <taxon>Malus</taxon>
    </lineage>
</organism>
<name>A0A498I9N5_MALDO</name>
<protein>
    <submittedName>
        <fullName evidence="1">Uncharacterized protein</fullName>
    </submittedName>
</protein>
<evidence type="ECO:0000313" key="2">
    <source>
        <dbReference type="Proteomes" id="UP000290289"/>
    </source>
</evidence>
<reference evidence="1 2" key="1">
    <citation type="submission" date="2018-10" db="EMBL/GenBank/DDBJ databases">
        <title>A high-quality apple genome assembly.</title>
        <authorList>
            <person name="Hu J."/>
        </authorList>
    </citation>
    <scope>NUCLEOTIDE SEQUENCE [LARGE SCALE GENOMIC DNA]</scope>
    <source>
        <strain evidence="2">cv. HFTH1</strain>
        <tissue evidence="1">Young leaf</tissue>
    </source>
</reference>
<keyword evidence="2" id="KW-1185">Reference proteome</keyword>
<comment type="caution">
    <text evidence="1">The sequence shown here is derived from an EMBL/GenBank/DDBJ whole genome shotgun (WGS) entry which is preliminary data.</text>
</comment>
<accession>A0A498I9N5</accession>
<sequence>MVRFGKKGKLSPRSLSELVKLPTCLSYLQSYQRYMTFSSHYVIDPLHVIPP</sequence>
<dbReference type="AlphaFoldDB" id="A0A498I9N5"/>
<proteinExistence type="predicted"/>